<protein>
    <submittedName>
        <fullName evidence="1">Uncharacterized protein</fullName>
    </submittedName>
</protein>
<dbReference type="AlphaFoldDB" id="A0A8X6SA57"/>
<accession>A0A8X6SA57</accession>
<dbReference type="EMBL" id="BMAU01021292">
    <property type="protein sequence ID" value="GFY09719.1"/>
    <property type="molecule type" value="Genomic_DNA"/>
</dbReference>
<name>A0A8X6SA57_TRICX</name>
<comment type="caution">
    <text evidence="1">The sequence shown here is derived from an EMBL/GenBank/DDBJ whole genome shotgun (WGS) entry which is preliminary data.</text>
</comment>
<gene>
    <name evidence="1" type="ORF">TNCV_3696811</name>
</gene>
<organism evidence="1 2">
    <name type="scientific">Trichonephila clavipes</name>
    <name type="common">Golden silk orbweaver</name>
    <name type="synonym">Nephila clavipes</name>
    <dbReference type="NCBI Taxonomy" id="2585209"/>
    <lineage>
        <taxon>Eukaryota</taxon>
        <taxon>Metazoa</taxon>
        <taxon>Ecdysozoa</taxon>
        <taxon>Arthropoda</taxon>
        <taxon>Chelicerata</taxon>
        <taxon>Arachnida</taxon>
        <taxon>Araneae</taxon>
        <taxon>Araneomorphae</taxon>
        <taxon>Entelegynae</taxon>
        <taxon>Araneoidea</taxon>
        <taxon>Nephilidae</taxon>
        <taxon>Trichonephila</taxon>
    </lineage>
</organism>
<sequence length="101" mass="11737">MDFTLLKNALTNSFPVVRNISELEAEFYAFTQAMGQSPSDFVYRLSKVHKMLHLVRTEEGLINNIVLRSPPLVVEVRNPTTKTRLLQLLAKYEERHVWAYT</sequence>
<evidence type="ECO:0000313" key="2">
    <source>
        <dbReference type="Proteomes" id="UP000887159"/>
    </source>
</evidence>
<reference evidence="1" key="1">
    <citation type="submission" date="2020-08" db="EMBL/GenBank/DDBJ databases">
        <title>Multicomponent nature underlies the extraordinary mechanical properties of spider dragline silk.</title>
        <authorList>
            <person name="Kono N."/>
            <person name="Nakamura H."/>
            <person name="Mori M."/>
            <person name="Yoshida Y."/>
            <person name="Ohtoshi R."/>
            <person name="Malay A.D."/>
            <person name="Moran D.A.P."/>
            <person name="Tomita M."/>
            <person name="Numata K."/>
            <person name="Arakawa K."/>
        </authorList>
    </citation>
    <scope>NUCLEOTIDE SEQUENCE</scope>
</reference>
<keyword evidence="2" id="KW-1185">Reference proteome</keyword>
<evidence type="ECO:0000313" key="1">
    <source>
        <dbReference type="EMBL" id="GFY09719.1"/>
    </source>
</evidence>
<dbReference type="Proteomes" id="UP000887159">
    <property type="component" value="Unassembled WGS sequence"/>
</dbReference>
<proteinExistence type="predicted"/>